<dbReference type="GeneID" id="20666302"/>
<organism evidence="3 4">
    <name type="scientific">Heterobasidion irregulare (strain TC 32-1)</name>
    <dbReference type="NCBI Taxonomy" id="747525"/>
    <lineage>
        <taxon>Eukaryota</taxon>
        <taxon>Fungi</taxon>
        <taxon>Dikarya</taxon>
        <taxon>Basidiomycota</taxon>
        <taxon>Agaricomycotina</taxon>
        <taxon>Agaricomycetes</taxon>
        <taxon>Russulales</taxon>
        <taxon>Bondarzewiaceae</taxon>
        <taxon>Heterobasidion</taxon>
        <taxon>Heterobasidion annosum species complex</taxon>
    </lineage>
</organism>
<name>W4JQN2_HETIT</name>
<keyword evidence="2" id="KW-1133">Transmembrane helix</keyword>
<evidence type="ECO:0000256" key="1">
    <source>
        <dbReference type="SAM" id="MobiDB-lite"/>
    </source>
</evidence>
<gene>
    <name evidence="3" type="ORF">HETIRDRAFT_108038</name>
</gene>
<sequence length="193" mass="21609">MAVLSSSNPSSLFSYVGLAVTIFVFTSSVLCISVALYRRQQAEKWDRRRRQAIISPVLSRDWKSSSLTSPRRLLLASPGEKQNYSKSDIKGSSSPHTSFDHTNSTKPLFADRRNPKVRFGKPAPLIVGRPNSIQERITSVMSKEMIPTNIPVIALTLPSPSYDPAMWVDHQSRRSSHRSIVFTFEGEYLSAPL</sequence>
<keyword evidence="2" id="KW-0472">Membrane</keyword>
<feature type="region of interest" description="Disordered" evidence="1">
    <location>
        <begin position="78"/>
        <end position="107"/>
    </location>
</feature>
<dbReference type="OrthoDB" id="10603933at2759"/>
<dbReference type="Proteomes" id="UP000030671">
    <property type="component" value="Unassembled WGS sequence"/>
</dbReference>
<proteinExistence type="predicted"/>
<feature type="transmembrane region" description="Helical" evidence="2">
    <location>
        <begin position="12"/>
        <end position="37"/>
    </location>
</feature>
<dbReference type="EMBL" id="KI925466">
    <property type="protein sequence ID" value="ETW75390.1"/>
    <property type="molecule type" value="Genomic_DNA"/>
</dbReference>
<dbReference type="HOGENOM" id="CLU_1408947_0_0_1"/>
<protein>
    <submittedName>
        <fullName evidence="3">Uncharacterized protein</fullName>
    </submittedName>
</protein>
<reference evidence="3 4" key="1">
    <citation type="journal article" date="2012" name="New Phytol.">
        <title>Insight into trade-off between wood decay and parasitism from the genome of a fungal forest pathogen.</title>
        <authorList>
            <person name="Olson A."/>
            <person name="Aerts A."/>
            <person name="Asiegbu F."/>
            <person name="Belbahri L."/>
            <person name="Bouzid O."/>
            <person name="Broberg A."/>
            <person name="Canback B."/>
            <person name="Coutinho P.M."/>
            <person name="Cullen D."/>
            <person name="Dalman K."/>
            <person name="Deflorio G."/>
            <person name="van Diepen L.T."/>
            <person name="Dunand C."/>
            <person name="Duplessis S."/>
            <person name="Durling M."/>
            <person name="Gonthier P."/>
            <person name="Grimwood J."/>
            <person name="Fossdal C.G."/>
            <person name="Hansson D."/>
            <person name="Henrissat B."/>
            <person name="Hietala A."/>
            <person name="Himmelstrand K."/>
            <person name="Hoffmeister D."/>
            <person name="Hogberg N."/>
            <person name="James T.Y."/>
            <person name="Karlsson M."/>
            <person name="Kohler A."/>
            <person name="Kues U."/>
            <person name="Lee Y.H."/>
            <person name="Lin Y.C."/>
            <person name="Lind M."/>
            <person name="Lindquist E."/>
            <person name="Lombard V."/>
            <person name="Lucas S."/>
            <person name="Lunden K."/>
            <person name="Morin E."/>
            <person name="Murat C."/>
            <person name="Park J."/>
            <person name="Raffaello T."/>
            <person name="Rouze P."/>
            <person name="Salamov A."/>
            <person name="Schmutz J."/>
            <person name="Solheim H."/>
            <person name="Stahlberg J."/>
            <person name="Velez H."/>
            <person name="de Vries R.P."/>
            <person name="Wiebenga A."/>
            <person name="Woodward S."/>
            <person name="Yakovlev I."/>
            <person name="Garbelotto M."/>
            <person name="Martin F."/>
            <person name="Grigoriev I.V."/>
            <person name="Stenlid J."/>
        </authorList>
    </citation>
    <scope>NUCLEOTIDE SEQUENCE [LARGE SCALE GENOMIC DNA]</scope>
    <source>
        <strain evidence="3 4">TC 32-1</strain>
    </source>
</reference>
<keyword evidence="4" id="KW-1185">Reference proteome</keyword>
<accession>W4JQN2</accession>
<evidence type="ECO:0000256" key="2">
    <source>
        <dbReference type="SAM" id="Phobius"/>
    </source>
</evidence>
<evidence type="ECO:0000313" key="3">
    <source>
        <dbReference type="EMBL" id="ETW75390.1"/>
    </source>
</evidence>
<feature type="compositionally biased region" description="Polar residues" evidence="1">
    <location>
        <begin position="80"/>
        <end position="106"/>
    </location>
</feature>
<keyword evidence="2" id="KW-0812">Transmembrane</keyword>
<dbReference type="AlphaFoldDB" id="W4JQN2"/>
<dbReference type="RefSeq" id="XP_009552811.1">
    <property type="nucleotide sequence ID" value="XM_009554516.1"/>
</dbReference>
<dbReference type="KEGG" id="hir:HETIRDRAFT_108038"/>
<dbReference type="InParanoid" id="W4JQN2"/>
<evidence type="ECO:0000313" key="4">
    <source>
        <dbReference type="Proteomes" id="UP000030671"/>
    </source>
</evidence>